<dbReference type="Proteomes" id="UP001482520">
    <property type="component" value="Unassembled WGS sequence"/>
</dbReference>
<keyword evidence="2" id="KW-1185">Reference proteome</keyword>
<organism evidence="1 2">
    <name type="scientific">Nocardioides kribbensis</name>
    <dbReference type="NCBI Taxonomy" id="305517"/>
    <lineage>
        <taxon>Bacteria</taxon>
        <taxon>Bacillati</taxon>
        <taxon>Actinomycetota</taxon>
        <taxon>Actinomycetes</taxon>
        <taxon>Propionibacteriales</taxon>
        <taxon>Nocardioidaceae</taxon>
        <taxon>Nocardioides</taxon>
    </lineage>
</organism>
<gene>
    <name evidence="1" type="ORF">V6R90_00755</name>
</gene>
<dbReference type="InterPro" id="IPR043722">
    <property type="entry name" value="DUF5663"/>
</dbReference>
<proteinExistence type="predicted"/>
<protein>
    <submittedName>
        <fullName evidence="1">DUF5663 domain-containing protein</fullName>
    </submittedName>
</protein>
<sequence length="97" mass="11064">MIRNFEEEVREAVGDNLTEDQIQELMLKAYGELELAVGEALSYGLSDEQLLEFEALIDAGDDLGASRWLEENRPDYRTVVNNELKVLLHKVERAVRA</sequence>
<dbReference type="RefSeq" id="WP_349803483.1">
    <property type="nucleotide sequence ID" value="NZ_JBEGDP010000001.1"/>
</dbReference>
<accession>A0ABV1NTH0</accession>
<reference evidence="1 2" key="1">
    <citation type="submission" date="2024-02" db="EMBL/GenBank/DDBJ databases">
        <title>Full genome sequence of Nocardioides kribbensis.</title>
        <authorList>
            <person name="Poletto B.L."/>
            <person name="Silva G."/>
            <person name="Galante D."/>
            <person name="Campos K.R."/>
            <person name="Santos M.B.N."/>
            <person name="Sacchi C.T."/>
        </authorList>
    </citation>
    <scope>NUCLEOTIDE SEQUENCE [LARGE SCALE GENOMIC DNA]</scope>
    <source>
        <strain evidence="1 2">O4R</strain>
    </source>
</reference>
<name>A0ABV1NTH0_9ACTN</name>
<evidence type="ECO:0000313" key="1">
    <source>
        <dbReference type="EMBL" id="MEQ7845787.1"/>
    </source>
</evidence>
<dbReference type="Pfam" id="PF18908">
    <property type="entry name" value="DUF5663"/>
    <property type="match status" value="1"/>
</dbReference>
<evidence type="ECO:0000313" key="2">
    <source>
        <dbReference type="Proteomes" id="UP001482520"/>
    </source>
</evidence>
<dbReference type="EMBL" id="JBEGDP010000001">
    <property type="protein sequence ID" value="MEQ7845787.1"/>
    <property type="molecule type" value="Genomic_DNA"/>
</dbReference>
<comment type="caution">
    <text evidence="1">The sequence shown here is derived from an EMBL/GenBank/DDBJ whole genome shotgun (WGS) entry which is preliminary data.</text>
</comment>